<name>A0A5C5W9Z5_9PLAN</name>
<evidence type="ECO:0000313" key="2">
    <source>
        <dbReference type="Proteomes" id="UP000317243"/>
    </source>
</evidence>
<protein>
    <submittedName>
        <fullName evidence="1">Uncharacterized protein</fullName>
    </submittedName>
</protein>
<dbReference type="EMBL" id="SIHI01000026">
    <property type="protein sequence ID" value="TWT47015.1"/>
    <property type="molecule type" value="Genomic_DNA"/>
</dbReference>
<evidence type="ECO:0000313" key="1">
    <source>
        <dbReference type="EMBL" id="TWT47015.1"/>
    </source>
</evidence>
<dbReference type="Proteomes" id="UP000317243">
    <property type="component" value="Unassembled WGS sequence"/>
</dbReference>
<accession>A0A5C5W9Z5</accession>
<reference evidence="1 2" key="1">
    <citation type="submission" date="2019-02" db="EMBL/GenBank/DDBJ databases">
        <title>Deep-cultivation of Planctomycetes and their phenomic and genomic characterization uncovers novel biology.</title>
        <authorList>
            <person name="Wiegand S."/>
            <person name="Jogler M."/>
            <person name="Boedeker C."/>
            <person name="Pinto D."/>
            <person name="Vollmers J."/>
            <person name="Rivas-Marin E."/>
            <person name="Kohn T."/>
            <person name="Peeters S.H."/>
            <person name="Heuer A."/>
            <person name="Rast P."/>
            <person name="Oberbeckmann S."/>
            <person name="Bunk B."/>
            <person name="Jeske O."/>
            <person name="Meyerdierks A."/>
            <person name="Storesund J.E."/>
            <person name="Kallscheuer N."/>
            <person name="Luecker S."/>
            <person name="Lage O.M."/>
            <person name="Pohl T."/>
            <person name="Merkel B.J."/>
            <person name="Hornburger P."/>
            <person name="Mueller R.-W."/>
            <person name="Bruemmer F."/>
            <person name="Labrenz M."/>
            <person name="Spormann A.M."/>
            <person name="Op Den Camp H."/>
            <person name="Overmann J."/>
            <person name="Amann R."/>
            <person name="Jetten M.S.M."/>
            <person name="Mascher T."/>
            <person name="Medema M.H."/>
            <person name="Devos D.P."/>
            <person name="Kaster A.-K."/>
            <person name="Ovreas L."/>
            <person name="Rohde M."/>
            <person name="Galperin M.Y."/>
            <person name="Jogler C."/>
        </authorList>
    </citation>
    <scope>NUCLEOTIDE SEQUENCE [LARGE SCALE GENOMIC DNA]</scope>
    <source>
        <strain evidence="1 2">KOR42</strain>
    </source>
</reference>
<gene>
    <name evidence="1" type="ORF">KOR42_42830</name>
</gene>
<sequence length="46" mass="4890">MVTTSPHLDPKEPTCDDETCGVTASVSVEMRSKFQSAHTLTIPGIA</sequence>
<proteinExistence type="predicted"/>
<keyword evidence="2" id="KW-1185">Reference proteome</keyword>
<organism evidence="1 2">
    <name type="scientific">Thalassoglobus neptunius</name>
    <dbReference type="NCBI Taxonomy" id="1938619"/>
    <lineage>
        <taxon>Bacteria</taxon>
        <taxon>Pseudomonadati</taxon>
        <taxon>Planctomycetota</taxon>
        <taxon>Planctomycetia</taxon>
        <taxon>Planctomycetales</taxon>
        <taxon>Planctomycetaceae</taxon>
        <taxon>Thalassoglobus</taxon>
    </lineage>
</organism>
<comment type="caution">
    <text evidence="1">The sequence shown here is derived from an EMBL/GenBank/DDBJ whole genome shotgun (WGS) entry which is preliminary data.</text>
</comment>
<dbReference type="AlphaFoldDB" id="A0A5C5W9Z5"/>